<comment type="caution">
    <text evidence="2">The sequence shown here is derived from an EMBL/GenBank/DDBJ whole genome shotgun (WGS) entry which is preliminary data.</text>
</comment>
<evidence type="ECO:0000313" key="3">
    <source>
        <dbReference type="Proteomes" id="UP000224567"/>
    </source>
</evidence>
<dbReference type="Gene3D" id="1.10.8.430">
    <property type="entry name" value="Helical domain of apoptotic protease-activating factors"/>
    <property type="match status" value="1"/>
</dbReference>
<dbReference type="GO" id="GO:0043531">
    <property type="term" value="F:ADP binding"/>
    <property type="evidence" value="ECO:0007669"/>
    <property type="project" value="InterPro"/>
</dbReference>
<name>A0A2G2W4A0_CAPBA</name>
<dbReference type="STRING" id="33114.A0A2G2W4A0"/>
<reference evidence="2 3" key="1">
    <citation type="journal article" date="2017" name="Genome Biol.">
        <title>New reference genome sequences of hot pepper reveal the massive evolution of plant disease-resistance genes by retroduplication.</title>
        <authorList>
            <person name="Kim S."/>
            <person name="Park J."/>
            <person name="Yeom S.I."/>
            <person name="Kim Y.M."/>
            <person name="Seo E."/>
            <person name="Kim K.T."/>
            <person name="Kim M.S."/>
            <person name="Lee J.M."/>
            <person name="Cheong K."/>
            <person name="Shin H.S."/>
            <person name="Kim S.B."/>
            <person name="Han K."/>
            <person name="Lee J."/>
            <person name="Park M."/>
            <person name="Lee H.A."/>
            <person name="Lee H.Y."/>
            <person name="Lee Y."/>
            <person name="Oh S."/>
            <person name="Lee J.H."/>
            <person name="Choi E."/>
            <person name="Choi E."/>
            <person name="Lee S.E."/>
            <person name="Jeon J."/>
            <person name="Kim H."/>
            <person name="Choi G."/>
            <person name="Song H."/>
            <person name="Lee J."/>
            <person name="Lee S.C."/>
            <person name="Kwon J.K."/>
            <person name="Lee H.Y."/>
            <person name="Koo N."/>
            <person name="Hong Y."/>
            <person name="Kim R.W."/>
            <person name="Kang W.H."/>
            <person name="Huh J.H."/>
            <person name="Kang B.C."/>
            <person name="Yang T.J."/>
            <person name="Lee Y.H."/>
            <person name="Bennetzen J.L."/>
            <person name="Choi D."/>
        </authorList>
    </citation>
    <scope>NUCLEOTIDE SEQUENCE [LARGE SCALE GENOMIC DNA]</scope>
    <source>
        <strain evidence="3">cv. PBC81</strain>
    </source>
</reference>
<dbReference type="Proteomes" id="UP000224567">
    <property type="component" value="Unassembled WGS sequence"/>
</dbReference>
<dbReference type="GO" id="GO:0016020">
    <property type="term" value="C:membrane"/>
    <property type="evidence" value="ECO:0007669"/>
    <property type="project" value="UniProtKB-SubCell"/>
</dbReference>
<dbReference type="GO" id="GO:0005524">
    <property type="term" value="F:ATP binding"/>
    <property type="evidence" value="ECO:0007669"/>
    <property type="project" value="UniProtKB-KW"/>
</dbReference>
<proteinExistence type="predicted"/>
<dbReference type="InterPro" id="IPR044974">
    <property type="entry name" value="Disease_R_plants"/>
</dbReference>
<dbReference type="GO" id="GO:0098542">
    <property type="term" value="P:defense response to other organism"/>
    <property type="evidence" value="ECO:0007669"/>
    <property type="project" value="TreeGrafter"/>
</dbReference>
<dbReference type="AlphaFoldDB" id="A0A2G2W4A0"/>
<sequence>MKTDVKMKVYTLDEDESWQLFAKNVGDIVNLAQNHPLAKEIARECDGLPLAIIVIGSSMRGQTRVEL</sequence>
<protein>
    <submittedName>
        <fullName evidence="2">Uncharacterized protein</fullName>
    </submittedName>
</protein>
<dbReference type="PANTHER" id="PTHR23155:SF1150">
    <property type="entry name" value="NB-ARC DOMAIN-CONTAINING PROTEIN"/>
    <property type="match status" value="1"/>
</dbReference>
<evidence type="ECO:0000313" key="2">
    <source>
        <dbReference type="EMBL" id="PHT40033.1"/>
    </source>
</evidence>
<reference evidence="3" key="2">
    <citation type="journal article" date="2017" name="J. Anim. Genet.">
        <title>Multiple reference genome sequences of hot pepper reveal the massive evolution of plant disease resistance genes by retroduplication.</title>
        <authorList>
            <person name="Kim S."/>
            <person name="Park J."/>
            <person name="Yeom S.-I."/>
            <person name="Kim Y.-M."/>
            <person name="Seo E."/>
            <person name="Kim K.-T."/>
            <person name="Kim M.-S."/>
            <person name="Lee J.M."/>
            <person name="Cheong K."/>
            <person name="Shin H.-S."/>
            <person name="Kim S.-B."/>
            <person name="Han K."/>
            <person name="Lee J."/>
            <person name="Park M."/>
            <person name="Lee H.-A."/>
            <person name="Lee H.-Y."/>
            <person name="Lee Y."/>
            <person name="Oh S."/>
            <person name="Lee J.H."/>
            <person name="Choi E."/>
            <person name="Choi E."/>
            <person name="Lee S.E."/>
            <person name="Jeon J."/>
            <person name="Kim H."/>
            <person name="Choi G."/>
            <person name="Song H."/>
            <person name="Lee J."/>
            <person name="Lee S.-C."/>
            <person name="Kwon J.-K."/>
            <person name="Lee H.-Y."/>
            <person name="Koo N."/>
            <person name="Hong Y."/>
            <person name="Kim R.W."/>
            <person name="Kang W.-H."/>
            <person name="Huh J.H."/>
            <person name="Kang B.-C."/>
            <person name="Yang T.-J."/>
            <person name="Lee Y.-H."/>
            <person name="Bennetzen J.L."/>
            <person name="Choi D."/>
        </authorList>
    </citation>
    <scope>NUCLEOTIDE SEQUENCE [LARGE SCALE GENOMIC DNA]</scope>
    <source>
        <strain evidence="3">cv. PBC81</strain>
    </source>
</reference>
<dbReference type="OrthoDB" id="736010at2759"/>
<accession>A0A2G2W4A0</accession>
<keyword evidence="3" id="KW-1185">Reference proteome</keyword>
<keyword evidence="1" id="KW-0433">Leucine-rich repeat</keyword>
<organism evidence="2 3">
    <name type="scientific">Capsicum baccatum</name>
    <name type="common">Peruvian pepper</name>
    <dbReference type="NCBI Taxonomy" id="33114"/>
    <lineage>
        <taxon>Eukaryota</taxon>
        <taxon>Viridiplantae</taxon>
        <taxon>Streptophyta</taxon>
        <taxon>Embryophyta</taxon>
        <taxon>Tracheophyta</taxon>
        <taxon>Spermatophyta</taxon>
        <taxon>Magnoliopsida</taxon>
        <taxon>eudicotyledons</taxon>
        <taxon>Gunneridae</taxon>
        <taxon>Pentapetalae</taxon>
        <taxon>asterids</taxon>
        <taxon>lamiids</taxon>
        <taxon>Solanales</taxon>
        <taxon>Solanaceae</taxon>
        <taxon>Solanoideae</taxon>
        <taxon>Capsiceae</taxon>
        <taxon>Capsicum</taxon>
    </lineage>
</organism>
<gene>
    <name evidence="2" type="ORF">CQW23_18887</name>
</gene>
<dbReference type="SUPFAM" id="SSF52540">
    <property type="entry name" value="P-loop containing nucleoside triphosphate hydrolases"/>
    <property type="match status" value="1"/>
</dbReference>
<dbReference type="PANTHER" id="PTHR23155">
    <property type="entry name" value="DISEASE RESISTANCE PROTEIN RP"/>
    <property type="match status" value="1"/>
</dbReference>
<evidence type="ECO:0000256" key="1">
    <source>
        <dbReference type="ARBA" id="ARBA00022614"/>
    </source>
</evidence>
<dbReference type="InterPro" id="IPR042197">
    <property type="entry name" value="Apaf_helical"/>
</dbReference>
<dbReference type="InterPro" id="IPR027417">
    <property type="entry name" value="P-loop_NTPase"/>
</dbReference>
<dbReference type="EMBL" id="MLFT02000008">
    <property type="protein sequence ID" value="PHT40033.1"/>
    <property type="molecule type" value="Genomic_DNA"/>
</dbReference>